<sequence>MPTQVTHPDPYTKHRPDKMPMGDGTFIAIIVALVVISIKLIEWAKG</sequence>
<accession>A0A0F9FUY0</accession>
<dbReference type="AlphaFoldDB" id="A0A0F9FUY0"/>
<evidence type="ECO:0000313" key="2">
    <source>
        <dbReference type="EMBL" id="KKL61145.1"/>
    </source>
</evidence>
<feature type="transmembrane region" description="Helical" evidence="1">
    <location>
        <begin position="24"/>
        <end position="41"/>
    </location>
</feature>
<keyword evidence="1" id="KW-0472">Membrane</keyword>
<evidence type="ECO:0000256" key="1">
    <source>
        <dbReference type="SAM" id="Phobius"/>
    </source>
</evidence>
<reference evidence="2" key="1">
    <citation type="journal article" date="2015" name="Nature">
        <title>Complex archaea that bridge the gap between prokaryotes and eukaryotes.</title>
        <authorList>
            <person name="Spang A."/>
            <person name="Saw J.H."/>
            <person name="Jorgensen S.L."/>
            <person name="Zaremba-Niedzwiedzka K."/>
            <person name="Martijn J."/>
            <person name="Lind A.E."/>
            <person name="van Eijk R."/>
            <person name="Schleper C."/>
            <person name="Guy L."/>
            <person name="Ettema T.J."/>
        </authorList>
    </citation>
    <scope>NUCLEOTIDE SEQUENCE</scope>
</reference>
<comment type="caution">
    <text evidence="2">The sequence shown here is derived from an EMBL/GenBank/DDBJ whole genome shotgun (WGS) entry which is preliminary data.</text>
</comment>
<protein>
    <submittedName>
        <fullName evidence="2">Uncharacterized protein</fullName>
    </submittedName>
</protein>
<dbReference type="EMBL" id="LAZR01028909">
    <property type="protein sequence ID" value="KKL61145.1"/>
    <property type="molecule type" value="Genomic_DNA"/>
</dbReference>
<organism evidence="2">
    <name type="scientific">marine sediment metagenome</name>
    <dbReference type="NCBI Taxonomy" id="412755"/>
    <lineage>
        <taxon>unclassified sequences</taxon>
        <taxon>metagenomes</taxon>
        <taxon>ecological metagenomes</taxon>
    </lineage>
</organism>
<name>A0A0F9FUY0_9ZZZZ</name>
<proteinExistence type="predicted"/>
<gene>
    <name evidence="2" type="ORF">LCGC14_2198270</name>
</gene>
<keyword evidence="1" id="KW-0812">Transmembrane</keyword>
<keyword evidence="1" id="KW-1133">Transmembrane helix</keyword>